<sequence>MQLAGHELYDLHELTLSCVNSITNMGNFMIHAQDPELKSMIERHFPFHVRDYNMKVEYLKNAQGPTKQLPIPDLNPVLQSFTQSPVTGQTVTPRTNTQTFNDQEIATAYLLTLKRAGREYAWAAMEMSHPDLRAFLEDGFRMSSHHAYDVWQWMVQQGYYPLEPASQTSQNTIGGIYQEVPEQNPAATAPVM</sequence>
<keyword evidence="4" id="KW-0946">Virion</keyword>
<evidence type="ECO:0000256" key="1">
    <source>
        <dbReference type="ARBA" id="ARBA00022969"/>
    </source>
</evidence>
<dbReference type="EMBL" id="QBKR01000003">
    <property type="protein sequence ID" value="PTX64385.1"/>
    <property type="molecule type" value="Genomic_DNA"/>
</dbReference>
<keyword evidence="5" id="KW-1185">Reference proteome</keyword>
<comment type="caution">
    <text evidence="4">The sequence shown here is derived from an EMBL/GenBank/DDBJ whole genome shotgun (WGS) entry which is preliminary data.</text>
</comment>
<dbReference type="OrthoDB" id="2374504at2"/>
<dbReference type="PANTHER" id="PTHR39183:SF1">
    <property type="entry name" value="SPORE COAT PROTEIN F-LIKE PROTEIN YHCQ"/>
    <property type="match status" value="1"/>
</dbReference>
<organism evidence="4 5">
    <name type="scientific">Melghirimyces profundicolus</name>
    <dbReference type="NCBI Taxonomy" id="1242148"/>
    <lineage>
        <taxon>Bacteria</taxon>
        <taxon>Bacillati</taxon>
        <taxon>Bacillota</taxon>
        <taxon>Bacilli</taxon>
        <taxon>Bacillales</taxon>
        <taxon>Thermoactinomycetaceae</taxon>
        <taxon>Melghirimyces</taxon>
    </lineage>
</organism>
<proteinExistence type="inferred from homology"/>
<accession>A0A2T6C7U4</accession>
<evidence type="ECO:0000256" key="3">
    <source>
        <dbReference type="ARBA" id="ARBA00024344"/>
    </source>
</evidence>
<evidence type="ECO:0000256" key="2">
    <source>
        <dbReference type="ARBA" id="ARBA00024325"/>
    </source>
</evidence>
<protein>
    <submittedName>
        <fullName evidence="4">Spore coat protein CotF</fullName>
    </submittedName>
</protein>
<dbReference type="Pfam" id="PF07875">
    <property type="entry name" value="Coat_F"/>
    <property type="match status" value="1"/>
</dbReference>
<keyword evidence="4" id="KW-0167">Capsid protein</keyword>
<dbReference type="PANTHER" id="PTHR39183">
    <property type="entry name" value="SPORE COAT PROTEIN F-LIKE PROTEIN YHCQ"/>
    <property type="match status" value="1"/>
</dbReference>
<dbReference type="GO" id="GO:0030435">
    <property type="term" value="P:sporulation resulting in formation of a cellular spore"/>
    <property type="evidence" value="ECO:0007669"/>
    <property type="project" value="UniProtKB-KW"/>
</dbReference>
<comment type="similarity">
    <text evidence="3">Belongs to the CotF family.</text>
</comment>
<keyword evidence="1" id="KW-0749">Sporulation</keyword>
<dbReference type="RefSeq" id="WP_108021936.1">
    <property type="nucleotide sequence ID" value="NZ_QBKR01000003.1"/>
</dbReference>
<reference evidence="4 5" key="1">
    <citation type="submission" date="2018-04" db="EMBL/GenBank/DDBJ databases">
        <title>Genomic Encyclopedia of Archaeal and Bacterial Type Strains, Phase II (KMG-II): from individual species to whole genera.</title>
        <authorList>
            <person name="Goeker M."/>
        </authorList>
    </citation>
    <scope>NUCLEOTIDE SEQUENCE [LARGE SCALE GENOMIC DNA]</scope>
    <source>
        <strain evidence="4 5">DSM 45787</strain>
    </source>
</reference>
<dbReference type="Proteomes" id="UP000244240">
    <property type="component" value="Unassembled WGS sequence"/>
</dbReference>
<comment type="subcellular location">
    <subcellularLocation>
        <location evidence="2">Spore coat</location>
    </subcellularLocation>
</comment>
<gene>
    <name evidence="4" type="ORF">C8P63_103171</name>
</gene>
<dbReference type="AlphaFoldDB" id="A0A2T6C7U4"/>
<dbReference type="InterPro" id="IPR012347">
    <property type="entry name" value="Ferritin-like"/>
</dbReference>
<evidence type="ECO:0000313" key="4">
    <source>
        <dbReference type="EMBL" id="PTX64385.1"/>
    </source>
</evidence>
<dbReference type="Gene3D" id="1.20.1260.10">
    <property type="match status" value="1"/>
</dbReference>
<name>A0A2T6C7U4_9BACL</name>
<dbReference type="InterPro" id="IPR012851">
    <property type="entry name" value="Spore_coat_CotF-like"/>
</dbReference>
<evidence type="ECO:0000313" key="5">
    <source>
        <dbReference type="Proteomes" id="UP000244240"/>
    </source>
</evidence>